<dbReference type="GeneID" id="85350002"/>
<reference evidence="2" key="1">
    <citation type="submission" date="2023-06" db="EMBL/GenBank/DDBJ databases">
        <authorList>
            <consortium name="Lawrence Berkeley National Laboratory"/>
            <person name="Ahrendt S."/>
            <person name="Sahu N."/>
            <person name="Indic B."/>
            <person name="Wong-Bajracharya J."/>
            <person name="Merenyi Z."/>
            <person name="Ke H.-M."/>
            <person name="Monk M."/>
            <person name="Kocsube S."/>
            <person name="Drula E."/>
            <person name="Lipzen A."/>
            <person name="Balint B."/>
            <person name="Henrissat B."/>
            <person name="Andreopoulos B."/>
            <person name="Martin F.M."/>
            <person name="Harder C.B."/>
            <person name="Rigling D."/>
            <person name="Ford K.L."/>
            <person name="Foster G.D."/>
            <person name="Pangilinan J."/>
            <person name="Papanicolaou A."/>
            <person name="Barry K."/>
            <person name="LaButti K."/>
            <person name="Viragh M."/>
            <person name="Koriabine M."/>
            <person name="Yan M."/>
            <person name="Riley R."/>
            <person name="Champramary S."/>
            <person name="Plett K.L."/>
            <person name="Tsai I.J."/>
            <person name="Slot J."/>
            <person name="Sipos G."/>
            <person name="Plett J."/>
            <person name="Nagy L.G."/>
            <person name="Grigoriev I.V."/>
        </authorList>
    </citation>
    <scope>NUCLEOTIDE SEQUENCE</scope>
    <source>
        <strain evidence="2">CCBAS 213</strain>
    </source>
</reference>
<dbReference type="Pfam" id="PF20209">
    <property type="entry name" value="DUF6570"/>
    <property type="match status" value="1"/>
</dbReference>
<gene>
    <name evidence="2" type="ORF">EV420DRAFT_1220689</name>
</gene>
<organism evidence="2 3">
    <name type="scientific">Armillaria tabescens</name>
    <name type="common">Ringless honey mushroom</name>
    <name type="synonym">Agaricus tabescens</name>
    <dbReference type="NCBI Taxonomy" id="1929756"/>
    <lineage>
        <taxon>Eukaryota</taxon>
        <taxon>Fungi</taxon>
        <taxon>Dikarya</taxon>
        <taxon>Basidiomycota</taxon>
        <taxon>Agaricomycotina</taxon>
        <taxon>Agaricomycetes</taxon>
        <taxon>Agaricomycetidae</taxon>
        <taxon>Agaricales</taxon>
        <taxon>Marasmiineae</taxon>
        <taxon>Physalacriaceae</taxon>
        <taxon>Desarmillaria</taxon>
    </lineage>
</organism>
<sequence length="262" mass="28961">QELGCTVCGQLTPLSKLSCSSHVARLLYILENDACTVKERASDSDPICPLGGPVRDSTTDLICVTCRSCIHKGKVPKHALANNLWLGEVPEVLSRLSFIERILVSWIRHSCCFVRVAISGHPELGSRKMILHVVAFESPVSKVYDTLPLPREELDEVLAILFTGLTQPTEEEMKRTPLLVWHCNVMDALGWLQLNHCNYAQVELSEANMSTYIDGEAPMTVVYKNRSSNKVPEGTSIFDNDDADGTTDEPCPVIVHGLMGEQ</sequence>
<evidence type="ECO:0000313" key="2">
    <source>
        <dbReference type="EMBL" id="KAK0449813.1"/>
    </source>
</evidence>
<dbReference type="AlphaFoldDB" id="A0AA39JVZ7"/>
<name>A0AA39JVZ7_ARMTA</name>
<protein>
    <recommendedName>
        <fullName evidence="1">DUF6570 domain-containing protein</fullName>
    </recommendedName>
</protein>
<feature type="non-terminal residue" evidence="2">
    <location>
        <position position="1"/>
    </location>
</feature>
<dbReference type="RefSeq" id="XP_060327105.1">
    <property type="nucleotide sequence ID" value="XM_060466454.1"/>
</dbReference>
<dbReference type="Proteomes" id="UP001175211">
    <property type="component" value="Unassembled WGS sequence"/>
</dbReference>
<evidence type="ECO:0000313" key="3">
    <source>
        <dbReference type="Proteomes" id="UP001175211"/>
    </source>
</evidence>
<feature type="non-terminal residue" evidence="2">
    <location>
        <position position="262"/>
    </location>
</feature>
<dbReference type="EMBL" id="JAUEPS010000037">
    <property type="protein sequence ID" value="KAK0449813.1"/>
    <property type="molecule type" value="Genomic_DNA"/>
</dbReference>
<accession>A0AA39JVZ7</accession>
<keyword evidence="3" id="KW-1185">Reference proteome</keyword>
<dbReference type="InterPro" id="IPR046700">
    <property type="entry name" value="DUF6570"/>
</dbReference>
<proteinExistence type="predicted"/>
<evidence type="ECO:0000259" key="1">
    <source>
        <dbReference type="Pfam" id="PF20209"/>
    </source>
</evidence>
<feature type="domain" description="DUF6570" evidence="1">
    <location>
        <begin position="72"/>
        <end position="209"/>
    </location>
</feature>
<comment type="caution">
    <text evidence="2">The sequence shown here is derived from an EMBL/GenBank/DDBJ whole genome shotgun (WGS) entry which is preliminary data.</text>
</comment>